<comment type="caution">
    <text evidence="1">The sequence shown here is derived from an EMBL/GenBank/DDBJ whole genome shotgun (WGS) entry which is preliminary data.</text>
</comment>
<name>A0A6B2LYF6_9BACT</name>
<evidence type="ECO:0000313" key="1">
    <source>
        <dbReference type="EMBL" id="NDV61691.1"/>
    </source>
</evidence>
<accession>A0A6B2LYF6</accession>
<sequence>MKRKQLSAVALGLAWMASLGAVFILGILSAFAFHLAPGGGADSQGDLTLDQRDMVLIIERFTGEEVDVAELLSVAGDEPVPPQLEQSLRAIMRESDPDFRQMATARLLGGLPARRVMAVIRFLQEIRQSPARNQILREFLESWGNSDGRSAIAFATSLSAPRERQLATGAVLRGWSQARPSDAWNWVIEREGKTRRAERWLELILSNLGRTDRGAALALLEKSPSGDFQTQMSLVVLEQILRTESPREALRWLGELPEGSAGAAAGFLAQSWSVTEPAAAAEWLYKSFPSELEGLENVVREWTYSYPEAAADWVWDEFSGNLRRALMDVLADEWVANDGPVPLAEWLNTHGPDPALDGAIESIVLMTANLDPATALVWAQSIVDPDARSMLEIMVGRQWIRMDPDSAADSLPVLLESESARAALLEPEVSYEPAYEEVDDTRVDESAVPFEDEEGLPPLQ</sequence>
<reference evidence="1 2" key="1">
    <citation type="submission" date="2020-02" db="EMBL/GenBank/DDBJ databases">
        <title>Albibacoteraceae fam. nov., the first described family within the subdivision 4 Verrucomicrobia.</title>
        <authorList>
            <person name="Xi F."/>
        </authorList>
    </citation>
    <scope>NUCLEOTIDE SEQUENCE [LARGE SCALE GENOMIC DNA]</scope>
    <source>
        <strain evidence="1 2">CK1056</strain>
    </source>
</reference>
<gene>
    <name evidence="1" type="ORF">G0Q06_04440</name>
</gene>
<organism evidence="1 2">
    <name type="scientific">Oceanipulchritudo coccoides</name>
    <dbReference type="NCBI Taxonomy" id="2706888"/>
    <lineage>
        <taxon>Bacteria</taxon>
        <taxon>Pseudomonadati</taxon>
        <taxon>Verrucomicrobiota</taxon>
        <taxon>Opitutia</taxon>
        <taxon>Puniceicoccales</taxon>
        <taxon>Oceanipulchritudinaceae</taxon>
        <taxon>Oceanipulchritudo</taxon>
    </lineage>
</organism>
<evidence type="ECO:0000313" key="2">
    <source>
        <dbReference type="Proteomes" id="UP000478417"/>
    </source>
</evidence>
<proteinExistence type="predicted"/>
<dbReference type="RefSeq" id="WP_163962842.1">
    <property type="nucleotide sequence ID" value="NZ_JAAGNX010000001.1"/>
</dbReference>
<dbReference type="Proteomes" id="UP000478417">
    <property type="component" value="Unassembled WGS sequence"/>
</dbReference>
<dbReference type="EMBL" id="JAAGNX010000001">
    <property type="protein sequence ID" value="NDV61691.1"/>
    <property type="molecule type" value="Genomic_DNA"/>
</dbReference>
<protein>
    <submittedName>
        <fullName evidence="1">Uncharacterized protein</fullName>
    </submittedName>
</protein>
<dbReference type="AlphaFoldDB" id="A0A6B2LYF6"/>
<keyword evidence="2" id="KW-1185">Reference proteome</keyword>